<protein>
    <recommendedName>
        <fullName evidence="4">Large ribosomal subunit protein uL6</fullName>
    </recommendedName>
</protein>
<dbReference type="InterPro" id="IPR036789">
    <property type="entry name" value="Ribosomal_uL6-like_a/b-dom_sf"/>
</dbReference>
<dbReference type="Gene3D" id="3.90.930.12">
    <property type="entry name" value="Ribosomal protein L6, alpha-beta domain"/>
    <property type="match status" value="2"/>
</dbReference>
<dbReference type="PRINTS" id="PR00059">
    <property type="entry name" value="RIBOSOMALL6"/>
</dbReference>
<dbReference type="InterPro" id="IPR000702">
    <property type="entry name" value="Ribosomal_uL6-like"/>
</dbReference>
<evidence type="ECO:0000256" key="4">
    <source>
        <dbReference type="HAMAP-Rule" id="MF_01365"/>
    </source>
</evidence>
<comment type="function">
    <text evidence="4 6">This protein binds to the 23S rRNA, and is important in its secondary structure. It is located near the subunit interface in the base of the L7/L12 stalk, and near the tRNA binding site of the peptidyltransferase center.</text>
</comment>
<dbReference type="FunFam" id="3.90.930.12:FF:000001">
    <property type="entry name" value="50S ribosomal protein L6"/>
    <property type="match status" value="1"/>
</dbReference>
<keyword evidence="4 6" id="KW-0699">rRNA-binding</keyword>
<dbReference type="GO" id="GO:0019843">
    <property type="term" value="F:rRNA binding"/>
    <property type="evidence" value="ECO:0007669"/>
    <property type="project" value="UniProtKB-UniRule"/>
</dbReference>
<dbReference type="PANTHER" id="PTHR11655:SF14">
    <property type="entry name" value="LARGE RIBOSOMAL SUBUNIT PROTEIN UL6M"/>
    <property type="match status" value="1"/>
</dbReference>
<dbReference type="Pfam" id="PF00347">
    <property type="entry name" value="Ribosomal_L6"/>
    <property type="match status" value="2"/>
</dbReference>
<sequence>MSRIGKQPVSIPADVTVDIDSNTGIITFTKAKNKLTVDTKNLVNVKLEDKELVFTPKTEDRKSKAFWGTFRALSVNAVKGLVEGFEKKLEINGVGYKVALKGKTLELQLGYSHPINYELPEGIEAKIEKNVVSISGINNQVVGQVAAEIRQFRKPEPYKGKGVKYLDEVIVRKAGKTGSK</sequence>
<dbReference type="EMBL" id="CACVAW010000010">
    <property type="protein sequence ID" value="CAA6802568.1"/>
    <property type="molecule type" value="Genomic_DNA"/>
</dbReference>
<reference evidence="8" key="1">
    <citation type="submission" date="2020-01" db="EMBL/GenBank/DDBJ databases">
        <authorList>
            <person name="Meier V. D."/>
            <person name="Meier V D."/>
        </authorList>
    </citation>
    <scope>NUCLEOTIDE SEQUENCE</scope>
    <source>
        <strain evidence="8">HLG_WM_MAG_12</strain>
    </source>
</reference>
<feature type="domain" description="Large ribosomal subunit protein uL6 alpha-beta" evidence="7">
    <location>
        <begin position="11"/>
        <end position="81"/>
    </location>
</feature>
<name>A0A6S6SIE6_9BACT</name>
<comment type="similarity">
    <text evidence="1 4 5">Belongs to the universal ribosomal protein uL6 family.</text>
</comment>
<dbReference type="PIRSF" id="PIRSF002162">
    <property type="entry name" value="Ribosomal_L6"/>
    <property type="match status" value="1"/>
</dbReference>
<dbReference type="PANTHER" id="PTHR11655">
    <property type="entry name" value="60S/50S RIBOSOMAL PROTEIN L6/L9"/>
    <property type="match status" value="1"/>
</dbReference>
<evidence type="ECO:0000256" key="3">
    <source>
        <dbReference type="ARBA" id="ARBA00023274"/>
    </source>
</evidence>
<proteinExistence type="inferred from homology"/>
<feature type="domain" description="Large ribosomal subunit protein uL6 alpha-beta" evidence="7">
    <location>
        <begin position="93"/>
        <end position="165"/>
    </location>
</feature>
<evidence type="ECO:0000256" key="6">
    <source>
        <dbReference type="RuleBase" id="RU003870"/>
    </source>
</evidence>
<dbReference type="InterPro" id="IPR019906">
    <property type="entry name" value="Ribosomal_uL6_bac-type"/>
</dbReference>
<evidence type="ECO:0000256" key="5">
    <source>
        <dbReference type="RuleBase" id="RU003869"/>
    </source>
</evidence>
<organism evidence="8">
    <name type="scientific">uncultured Campylobacterales bacterium</name>
    <dbReference type="NCBI Taxonomy" id="352960"/>
    <lineage>
        <taxon>Bacteria</taxon>
        <taxon>Pseudomonadati</taxon>
        <taxon>Campylobacterota</taxon>
        <taxon>Epsilonproteobacteria</taxon>
        <taxon>Campylobacterales</taxon>
        <taxon>environmental samples</taxon>
    </lineage>
</organism>
<evidence type="ECO:0000256" key="1">
    <source>
        <dbReference type="ARBA" id="ARBA00009356"/>
    </source>
</evidence>
<keyword evidence="4 6" id="KW-0694">RNA-binding</keyword>
<dbReference type="NCBIfam" id="TIGR03654">
    <property type="entry name" value="L6_bact"/>
    <property type="match status" value="1"/>
</dbReference>
<keyword evidence="3 4" id="KW-0687">Ribonucleoprotein</keyword>
<dbReference type="HAMAP" id="MF_01365_B">
    <property type="entry name" value="Ribosomal_uL6_B"/>
    <property type="match status" value="1"/>
</dbReference>
<dbReference type="PROSITE" id="PS00525">
    <property type="entry name" value="RIBOSOMAL_L6_1"/>
    <property type="match status" value="1"/>
</dbReference>
<comment type="subunit">
    <text evidence="4">Part of the 50S ribosomal subunit.</text>
</comment>
<evidence type="ECO:0000256" key="2">
    <source>
        <dbReference type="ARBA" id="ARBA00022980"/>
    </source>
</evidence>
<gene>
    <name evidence="4" type="primary">rplF</name>
    <name evidence="8" type="ORF">HELGO_WM2561</name>
</gene>
<evidence type="ECO:0000259" key="7">
    <source>
        <dbReference type="Pfam" id="PF00347"/>
    </source>
</evidence>
<dbReference type="SUPFAM" id="SSF56053">
    <property type="entry name" value="Ribosomal protein L6"/>
    <property type="match status" value="2"/>
</dbReference>
<dbReference type="GO" id="GO:0002181">
    <property type="term" value="P:cytoplasmic translation"/>
    <property type="evidence" value="ECO:0007669"/>
    <property type="project" value="TreeGrafter"/>
</dbReference>
<accession>A0A6S6SIE6</accession>
<dbReference type="InterPro" id="IPR020040">
    <property type="entry name" value="Ribosomal_uL6_a/b-dom"/>
</dbReference>
<dbReference type="AlphaFoldDB" id="A0A6S6SIE6"/>
<evidence type="ECO:0000313" key="8">
    <source>
        <dbReference type="EMBL" id="CAA6802568.1"/>
    </source>
</evidence>
<keyword evidence="2 4" id="KW-0689">Ribosomal protein</keyword>
<dbReference type="GO" id="GO:0003735">
    <property type="term" value="F:structural constituent of ribosome"/>
    <property type="evidence" value="ECO:0007669"/>
    <property type="project" value="UniProtKB-UniRule"/>
</dbReference>
<dbReference type="InterPro" id="IPR002358">
    <property type="entry name" value="Ribosomal_uL6_CS"/>
</dbReference>
<dbReference type="GO" id="GO:0022625">
    <property type="term" value="C:cytosolic large ribosomal subunit"/>
    <property type="evidence" value="ECO:0007669"/>
    <property type="project" value="UniProtKB-UniRule"/>
</dbReference>